<evidence type="ECO:0000256" key="2">
    <source>
        <dbReference type="ARBA" id="ARBA00023445"/>
    </source>
</evidence>
<evidence type="ECO:0000313" key="4">
    <source>
        <dbReference type="Proteomes" id="UP000887575"/>
    </source>
</evidence>
<dbReference type="PANTHER" id="PTHR10366:SF564">
    <property type="entry name" value="STEROL-4-ALPHA-CARBOXYLATE 3-DEHYDROGENASE, DECARBOXYLATING"/>
    <property type="match status" value="1"/>
</dbReference>
<dbReference type="FunFam" id="3.40.50.720:FF:000336">
    <property type="entry name" value="Aldehyde reductase"/>
    <property type="match status" value="1"/>
</dbReference>
<feature type="domain" description="NAD-dependent epimerase/dehydratase" evidence="3">
    <location>
        <begin position="8"/>
        <end position="240"/>
    </location>
</feature>
<accession>A0AAF3EDL9</accession>
<dbReference type="InterPro" id="IPR036291">
    <property type="entry name" value="NAD(P)-bd_dom_sf"/>
</dbReference>
<comment type="similarity">
    <text evidence="2">Belongs to the NAD(P)-dependent epimerase/dehydratase family. Dihydroflavonol-4-reductase subfamily.</text>
</comment>
<keyword evidence="4" id="KW-1185">Reference proteome</keyword>
<keyword evidence="1" id="KW-0560">Oxidoreductase</keyword>
<reference evidence="5" key="1">
    <citation type="submission" date="2024-02" db="UniProtKB">
        <authorList>
            <consortium name="WormBaseParasite"/>
        </authorList>
    </citation>
    <scope>IDENTIFICATION</scope>
</reference>
<proteinExistence type="inferred from homology"/>
<evidence type="ECO:0000313" key="5">
    <source>
        <dbReference type="WBParaSite" id="MBELARI_LOCUS12078.1"/>
    </source>
</evidence>
<dbReference type="PANTHER" id="PTHR10366">
    <property type="entry name" value="NAD DEPENDENT EPIMERASE/DEHYDRATASE"/>
    <property type="match status" value="1"/>
</dbReference>
<name>A0AAF3EDL9_9BILA</name>
<dbReference type="WBParaSite" id="MBELARI_LOCUS12078.1">
    <property type="protein sequence ID" value="MBELARI_LOCUS12078.1"/>
    <property type="gene ID" value="MBELARI_LOCUS12078"/>
</dbReference>
<dbReference type="SUPFAM" id="SSF51735">
    <property type="entry name" value="NAD(P)-binding Rossmann-fold domains"/>
    <property type="match status" value="1"/>
</dbReference>
<organism evidence="4 5">
    <name type="scientific">Mesorhabditis belari</name>
    <dbReference type="NCBI Taxonomy" id="2138241"/>
    <lineage>
        <taxon>Eukaryota</taxon>
        <taxon>Metazoa</taxon>
        <taxon>Ecdysozoa</taxon>
        <taxon>Nematoda</taxon>
        <taxon>Chromadorea</taxon>
        <taxon>Rhabditida</taxon>
        <taxon>Rhabditina</taxon>
        <taxon>Rhabditomorpha</taxon>
        <taxon>Rhabditoidea</taxon>
        <taxon>Rhabditidae</taxon>
        <taxon>Mesorhabditinae</taxon>
        <taxon>Mesorhabditis</taxon>
    </lineage>
</organism>
<evidence type="ECO:0000256" key="1">
    <source>
        <dbReference type="ARBA" id="ARBA00023002"/>
    </source>
</evidence>
<dbReference type="InterPro" id="IPR001509">
    <property type="entry name" value="Epimerase_deHydtase"/>
</dbReference>
<dbReference type="Pfam" id="PF01370">
    <property type="entry name" value="Epimerase"/>
    <property type="match status" value="1"/>
</dbReference>
<dbReference type="GO" id="GO:0016616">
    <property type="term" value="F:oxidoreductase activity, acting on the CH-OH group of donors, NAD or NADP as acceptor"/>
    <property type="evidence" value="ECO:0007669"/>
    <property type="project" value="TreeGrafter"/>
</dbReference>
<evidence type="ECO:0000259" key="3">
    <source>
        <dbReference type="Pfam" id="PF01370"/>
    </source>
</evidence>
<dbReference type="CDD" id="cd05227">
    <property type="entry name" value="AR_SDR_e"/>
    <property type="match status" value="1"/>
</dbReference>
<dbReference type="Proteomes" id="UP000887575">
    <property type="component" value="Unassembled WGS sequence"/>
</dbReference>
<dbReference type="Gene3D" id="3.40.50.720">
    <property type="entry name" value="NAD(P)-binding Rossmann-like Domain"/>
    <property type="match status" value="1"/>
</dbReference>
<dbReference type="InterPro" id="IPR050425">
    <property type="entry name" value="NAD(P)_dehydrat-like"/>
</dbReference>
<protein>
    <submittedName>
        <fullName evidence="5">3-beta hydroxysteroid dehydrogenase/isomerase domain-containing protein</fullName>
    </submittedName>
</protein>
<sequence>MAVDKELVLVTGASGFLGAHCVKALLDKGYRVRGTVRSLKNAHKVEPVRKLDPSGARLSLVEADLNKKDGWEKAVSGCDYVLHVASPFPLGGTQETIDTAIAGTKNVLEACAEEISVKKVVLTSSVAAISEGHRASKERIDESFWSLLEGAVAYVKSKTLAERAAWDYVNQKTHKNNFPLTTINPGFIIGPPLTDDKGSSVEVIMQMMSLPAVPRITFGCIDVRDVAKAHVEAMERPESNGMRVICAEADPHYMVELGKRLQREFASQGYSPAAKTLPDFIIKIGSLFSAQFSAIVGRLGHETRFDNTRLREVLHVQPNDSREALVDMVYELIDRGIIKKTTKYRPRKA</sequence>
<dbReference type="AlphaFoldDB" id="A0AAF3EDL9"/>